<sequence length="166" mass="19052">MLSKFKDESRSEKKIEVKNQYIVFLINDQEFGVEIKQTREIINFTELTEMPSTPDFVKGVINLRGEIVPIVDLYKRLEIDKKERESDDKIIVVEIAGNLIGMQVSEVKGIIRLSEDNIGSAPGLTKQYKRDFIEGVGKLDDRLIILLKLNKVLTQEEVEEISELEV</sequence>
<organism evidence="2 3">
    <name type="scientific">Halonatronomonas betaini</name>
    <dbReference type="NCBI Taxonomy" id="2778430"/>
    <lineage>
        <taxon>Bacteria</taxon>
        <taxon>Bacillati</taxon>
        <taxon>Bacillota</taxon>
        <taxon>Clostridia</taxon>
        <taxon>Halanaerobiales</taxon>
        <taxon>Halarsenatibacteraceae</taxon>
        <taxon>Halonatronomonas</taxon>
    </lineage>
</organism>
<dbReference type="PANTHER" id="PTHR22617:SF23">
    <property type="entry name" value="CHEMOTAXIS PROTEIN CHEW"/>
    <property type="match status" value="1"/>
</dbReference>
<evidence type="ECO:0000313" key="3">
    <source>
        <dbReference type="Proteomes" id="UP000621436"/>
    </source>
</evidence>
<dbReference type="Proteomes" id="UP000621436">
    <property type="component" value="Unassembled WGS sequence"/>
</dbReference>
<dbReference type="RefSeq" id="WP_270453596.1">
    <property type="nucleotide sequence ID" value="NZ_JADPIE010000003.1"/>
</dbReference>
<dbReference type="InterPro" id="IPR002545">
    <property type="entry name" value="CheW-lke_dom"/>
</dbReference>
<dbReference type="PANTHER" id="PTHR22617">
    <property type="entry name" value="CHEMOTAXIS SENSOR HISTIDINE KINASE-RELATED"/>
    <property type="match status" value="1"/>
</dbReference>
<dbReference type="Gene3D" id="2.40.50.180">
    <property type="entry name" value="CheA-289, Domain 4"/>
    <property type="match status" value="1"/>
</dbReference>
<dbReference type="SMART" id="SM00260">
    <property type="entry name" value="CheW"/>
    <property type="match status" value="1"/>
</dbReference>
<dbReference type="GO" id="GO:0005829">
    <property type="term" value="C:cytosol"/>
    <property type="evidence" value="ECO:0007669"/>
    <property type="project" value="TreeGrafter"/>
</dbReference>
<gene>
    <name evidence="2" type="ORF">I0Q91_06340</name>
</gene>
<dbReference type="EMBL" id="JADPIE010000003">
    <property type="protein sequence ID" value="MBF8436686.1"/>
    <property type="molecule type" value="Genomic_DNA"/>
</dbReference>
<protein>
    <submittedName>
        <fullName evidence="2">Purine-binding chemotaxis protein CheW</fullName>
    </submittedName>
</protein>
<keyword evidence="3" id="KW-1185">Reference proteome</keyword>
<dbReference type="SUPFAM" id="SSF50341">
    <property type="entry name" value="CheW-like"/>
    <property type="match status" value="1"/>
</dbReference>
<dbReference type="Gene3D" id="2.30.30.40">
    <property type="entry name" value="SH3 Domains"/>
    <property type="match status" value="1"/>
</dbReference>
<evidence type="ECO:0000313" key="2">
    <source>
        <dbReference type="EMBL" id="MBF8436686.1"/>
    </source>
</evidence>
<dbReference type="PROSITE" id="PS50851">
    <property type="entry name" value="CHEW"/>
    <property type="match status" value="1"/>
</dbReference>
<reference evidence="2" key="1">
    <citation type="submission" date="2020-11" db="EMBL/GenBank/DDBJ databases">
        <title>Halonatronomonas betainensis gen. nov., sp. nov. a novel haloalkaliphilic representative of the family Halanaerobiacae capable of betaine degradation.</title>
        <authorList>
            <person name="Boltyanskaya Y."/>
            <person name="Kevbrin V."/>
            <person name="Detkova E."/>
            <person name="Grouzdev D.S."/>
            <person name="Koziaeva V."/>
            <person name="Zhilina T."/>
        </authorList>
    </citation>
    <scope>NUCLEOTIDE SEQUENCE</scope>
    <source>
        <strain evidence="2">Z-7014</strain>
    </source>
</reference>
<name>A0A931ARS8_9FIRM</name>
<feature type="domain" description="CheW-like" evidence="1">
    <location>
        <begin position="18"/>
        <end position="158"/>
    </location>
</feature>
<dbReference type="GO" id="GO:0006935">
    <property type="term" value="P:chemotaxis"/>
    <property type="evidence" value="ECO:0007669"/>
    <property type="project" value="InterPro"/>
</dbReference>
<comment type="caution">
    <text evidence="2">The sequence shown here is derived from an EMBL/GenBank/DDBJ whole genome shotgun (WGS) entry which is preliminary data.</text>
</comment>
<dbReference type="InterPro" id="IPR036061">
    <property type="entry name" value="CheW-like_dom_sf"/>
</dbReference>
<dbReference type="InterPro" id="IPR039315">
    <property type="entry name" value="CheW"/>
</dbReference>
<proteinExistence type="predicted"/>
<dbReference type="AlphaFoldDB" id="A0A931ARS8"/>
<evidence type="ECO:0000259" key="1">
    <source>
        <dbReference type="PROSITE" id="PS50851"/>
    </source>
</evidence>
<accession>A0A931ARS8</accession>
<dbReference type="Pfam" id="PF01584">
    <property type="entry name" value="CheW"/>
    <property type="match status" value="1"/>
</dbReference>
<dbReference type="GO" id="GO:0007165">
    <property type="term" value="P:signal transduction"/>
    <property type="evidence" value="ECO:0007669"/>
    <property type="project" value="InterPro"/>
</dbReference>